<gene>
    <name evidence="5" type="primary">murG</name>
    <name evidence="5" type="ORF">Spa11_15910</name>
</gene>
<organism evidence="5 6">
    <name type="scientific">Botrimarina mediterranea</name>
    <dbReference type="NCBI Taxonomy" id="2528022"/>
    <lineage>
        <taxon>Bacteria</taxon>
        <taxon>Pseudomonadati</taxon>
        <taxon>Planctomycetota</taxon>
        <taxon>Planctomycetia</taxon>
        <taxon>Pirellulales</taxon>
        <taxon>Lacipirellulaceae</taxon>
        <taxon>Botrimarina</taxon>
    </lineage>
</organism>
<evidence type="ECO:0000313" key="6">
    <source>
        <dbReference type="Proteomes" id="UP000316426"/>
    </source>
</evidence>
<protein>
    <submittedName>
        <fullName evidence="5">UDP-N-acetylglucosamine--N-acetylmuramyl-(Pentapeptide) pyrophosphoryl-undecaprenol N-acetylglucosamine transferase MurG</fullName>
        <ecNumber evidence="5">2.4.1.227</ecNumber>
    </submittedName>
</protein>
<evidence type="ECO:0000259" key="4">
    <source>
        <dbReference type="Pfam" id="PF04101"/>
    </source>
</evidence>
<feature type="domain" description="Glycosyltransferase family 28 N-terminal" evidence="3">
    <location>
        <begin position="7"/>
        <end position="135"/>
    </location>
</feature>
<name>A0A518K6I0_9BACT</name>
<dbReference type="SUPFAM" id="SSF53756">
    <property type="entry name" value="UDP-Glycosyltransferase/glycogen phosphorylase"/>
    <property type="match status" value="1"/>
</dbReference>
<dbReference type="Gene3D" id="3.40.50.2000">
    <property type="entry name" value="Glycogen Phosphorylase B"/>
    <property type="match status" value="2"/>
</dbReference>
<dbReference type="RefSeq" id="WP_145110312.1">
    <property type="nucleotide sequence ID" value="NZ_CP036349.1"/>
</dbReference>
<dbReference type="CDD" id="cd03785">
    <property type="entry name" value="GT28_MurG"/>
    <property type="match status" value="1"/>
</dbReference>
<dbReference type="Pfam" id="PF03033">
    <property type="entry name" value="Glyco_transf_28"/>
    <property type="match status" value="1"/>
</dbReference>
<dbReference type="GO" id="GO:0016758">
    <property type="term" value="F:hexosyltransferase activity"/>
    <property type="evidence" value="ECO:0007669"/>
    <property type="project" value="InterPro"/>
</dbReference>
<dbReference type="Pfam" id="PF04101">
    <property type="entry name" value="Glyco_tran_28_C"/>
    <property type="match status" value="1"/>
</dbReference>
<keyword evidence="1 5" id="KW-0328">Glycosyltransferase</keyword>
<dbReference type="AlphaFoldDB" id="A0A518K6I0"/>
<dbReference type="Proteomes" id="UP000316426">
    <property type="component" value="Chromosome"/>
</dbReference>
<evidence type="ECO:0000256" key="1">
    <source>
        <dbReference type="ARBA" id="ARBA00022676"/>
    </source>
</evidence>
<proteinExistence type="predicted"/>
<evidence type="ECO:0000259" key="3">
    <source>
        <dbReference type="Pfam" id="PF03033"/>
    </source>
</evidence>
<evidence type="ECO:0000313" key="5">
    <source>
        <dbReference type="EMBL" id="QDV73395.1"/>
    </source>
</evidence>
<dbReference type="InterPro" id="IPR007235">
    <property type="entry name" value="Glyco_trans_28_C"/>
</dbReference>
<accession>A0A518K6I0</accession>
<dbReference type="GO" id="GO:1901137">
    <property type="term" value="P:carbohydrate derivative biosynthetic process"/>
    <property type="evidence" value="ECO:0007669"/>
    <property type="project" value="UniProtKB-ARBA"/>
</dbReference>
<dbReference type="PANTHER" id="PTHR21015:SF22">
    <property type="entry name" value="GLYCOSYLTRANSFERASE"/>
    <property type="match status" value="1"/>
</dbReference>
<dbReference type="EMBL" id="CP036349">
    <property type="protein sequence ID" value="QDV73395.1"/>
    <property type="molecule type" value="Genomic_DNA"/>
</dbReference>
<dbReference type="GO" id="GO:0005975">
    <property type="term" value="P:carbohydrate metabolic process"/>
    <property type="evidence" value="ECO:0007669"/>
    <property type="project" value="InterPro"/>
</dbReference>
<keyword evidence="6" id="KW-1185">Reference proteome</keyword>
<reference evidence="5 6" key="1">
    <citation type="submission" date="2019-02" db="EMBL/GenBank/DDBJ databases">
        <title>Deep-cultivation of Planctomycetes and their phenomic and genomic characterization uncovers novel biology.</title>
        <authorList>
            <person name="Wiegand S."/>
            <person name="Jogler M."/>
            <person name="Boedeker C."/>
            <person name="Pinto D."/>
            <person name="Vollmers J."/>
            <person name="Rivas-Marin E."/>
            <person name="Kohn T."/>
            <person name="Peeters S.H."/>
            <person name="Heuer A."/>
            <person name="Rast P."/>
            <person name="Oberbeckmann S."/>
            <person name="Bunk B."/>
            <person name="Jeske O."/>
            <person name="Meyerdierks A."/>
            <person name="Storesund J.E."/>
            <person name="Kallscheuer N."/>
            <person name="Luecker S."/>
            <person name="Lage O.M."/>
            <person name="Pohl T."/>
            <person name="Merkel B.J."/>
            <person name="Hornburger P."/>
            <person name="Mueller R.-W."/>
            <person name="Bruemmer F."/>
            <person name="Labrenz M."/>
            <person name="Spormann A.M."/>
            <person name="Op den Camp H."/>
            <person name="Overmann J."/>
            <person name="Amann R."/>
            <person name="Jetten M.S.M."/>
            <person name="Mascher T."/>
            <person name="Medema M.H."/>
            <person name="Devos D.P."/>
            <person name="Kaster A.-K."/>
            <person name="Ovreas L."/>
            <person name="Rohde M."/>
            <person name="Galperin M.Y."/>
            <person name="Jogler C."/>
        </authorList>
    </citation>
    <scope>NUCLEOTIDE SEQUENCE [LARGE SCALE GENOMIC DNA]</scope>
    <source>
        <strain evidence="5 6">Spa11</strain>
    </source>
</reference>
<sequence>MARAPHILIAGGGSLGSIYPGLSIARQFQERMPGARVTIAGDGRAIERHTVRGAGLRYSTVPSSRFPTCMLEAPRYVLRNAAGWCVAHWLLREQEIDLVISLGGHAAGPMVRAARASGVPYAIVEQDCLPYPATRDATRDASVVCLAQDETAARLPMGAPVRWTGPVGRPGFEDDFGHCPGGRLPMAGDDGRPRLVVLGGVAGATSLNESMPEAIKRLGAAAADWQVVHQTGDGWLTATESRYAAVGVNALVVTYIDELAHLARSSDLIVCRPSGSTLAEVSLAGLPAVFVPDSRRRDGLHEANAQFAALRTGCPTVNENDGDLAASLAGCLRPLLEDEARRDTIAERLRKMARPEASALVADAVCEALGVLAVAEPPRLRLAA</sequence>
<feature type="domain" description="Glycosyl transferase family 28 C-terminal" evidence="4">
    <location>
        <begin position="195"/>
        <end position="341"/>
    </location>
</feature>
<evidence type="ECO:0000256" key="2">
    <source>
        <dbReference type="ARBA" id="ARBA00022679"/>
    </source>
</evidence>
<dbReference type="InterPro" id="IPR004276">
    <property type="entry name" value="GlycoTrans_28_N"/>
</dbReference>
<keyword evidence="2 5" id="KW-0808">Transferase</keyword>
<dbReference type="PANTHER" id="PTHR21015">
    <property type="entry name" value="UDP-N-ACETYLGLUCOSAMINE--N-ACETYLMURAMYL-(PENTAPEPTIDE) PYROPHOSPHORYL-UNDECAPRENOL N-ACETYLGLUCOSAMINE TRANSFERASE 1"/>
    <property type="match status" value="1"/>
</dbReference>
<dbReference type="KEGG" id="bmei:Spa11_15910"/>
<dbReference type="EC" id="2.4.1.227" evidence="5"/>